<name>S7TE24_9BACT</name>
<keyword evidence="11" id="KW-0472">Membrane</keyword>
<dbReference type="EMBL" id="ATHI01000004">
    <property type="protein sequence ID" value="EPR35462.1"/>
    <property type="molecule type" value="Genomic_DNA"/>
</dbReference>
<evidence type="ECO:0000256" key="9">
    <source>
        <dbReference type="ARBA" id="ARBA00029447"/>
    </source>
</evidence>
<evidence type="ECO:0000256" key="5">
    <source>
        <dbReference type="ARBA" id="ARBA00022777"/>
    </source>
</evidence>
<dbReference type="GO" id="GO:0005524">
    <property type="term" value="F:ATP binding"/>
    <property type="evidence" value="ECO:0007669"/>
    <property type="project" value="UniProtKB-KW"/>
</dbReference>
<sequence>MGIRLKFILPLVVTVLVLGVVSFVVVTRQLDEMTVMNVREQAEAKAREVQNGIDQAATAALELASSFSQLPDVLEAYEFAHMGNLDDENDPLAQTARAMLRAKLSGAAAGYKAVFGKNLELHFHLPTARSLVRLWREKNHRVGDRWVDVSDDLKSFRPTVIEVNRTGRPVKGIEVGRGGFAIRGLAPIKDTSGRQLGSVEALADFDAVLASAAADEGNLILYMNADLLSIATSLQDPAKNPVLDGRFVQVTQMRDTSLGALVSAAFLAKAASAPSIEDHGSISLSGFPVRDYRGEQIGVIVHALDTAAAQGIIGGVKNVVVGVMVALLVIPGLLVAVLVTRYVLSPVRRIVGVIQDIAQDKADLKQEIDVRQRDEIGELATWFNRLMRKIDAVMCESEGYVNMLNAVPDPIFAVDDDFKMLMANKATEKLLGKSLEEMKKHRCADLFRTESCGTDNCPIHQAKQIQGFFTAEVINIGSSEKPHFIKPTGDVVHDCHGRKVGYVEVARDVTEMVLQERLLTENMERLEKVNAEISEAASRVSSTAGHLSQAFERITADAARQRDHVMGTAGAMNEMNSTVMEVARNASETAEFAGDARKRAEAGAKVVANVVAAIGQVRQQALSMKDGMGELGRMAEGIGQIMNVITDIADQTNLLALNAAIEAARAGEAGRGFAVVADEVRKLAEKTMNATKEVGEAITSIQEGAKRNVRDVDGAAKAVEAATELAGHAGESLAEIVRLVAQTTDRVHSIASAAEQQSATSEEINRSIADISRIADETAQAVDESSRDVQTLAELAGRLKSMAG</sequence>
<dbReference type="SMART" id="SM00283">
    <property type="entry name" value="MA"/>
    <property type="match status" value="1"/>
</dbReference>
<feature type="domain" description="Methyl-accepting transducer" evidence="12">
    <location>
        <begin position="536"/>
        <end position="772"/>
    </location>
</feature>
<keyword evidence="6" id="KW-0067">ATP-binding</keyword>
<gene>
    <name evidence="15" type="ORF">dsat_2163</name>
</gene>
<dbReference type="PANTHER" id="PTHR32089">
    <property type="entry name" value="METHYL-ACCEPTING CHEMOTAXIS PROTEIN MCPB"/>
    <property type="match status" value="1"/>
</dbReference>
<dbReference type="PROSITE" id="PS50885">
    <property type="entry name" value="HAMP"/>
    <property type="match status" value="1"/>
</dbReference>
<keyword evidence="3" id="KW-0808">Transferase</keyword>
<keyword evidence="16" id="KW-1185">Reference proteome</keyword>
<dbReference type="FunFam" id="1.10.287.950:FF:000001">
    <property type="entry name" value="Methyl-accepting chemotaxis sensory transducer"/>
    <property type="match status" value="1"/>
</dbReference>
<dbReference type="GO" id="GO:0016301">
    <property type="term" value="F:kinase activity"/>
    <property type="evidence" value="ECO:0007669"/>
    <property type="project" value="UniProtKB-KW"/>
</dbReference>
<dbReference type="InterPro" id="IPR035965">
    <property type="entry name" value="PAS-like_dom_sf"/>
</dbReference>
<keyword evidence="11" id="KW-1133">Transmembrane helix</keyword>
<keyword evidence="11" id="KW-0812">Transmembrane</keyword>
<dbReference type="InterPro" id="IPR013656">
    <property type="entry name" value="PAS_4"/>
</dbReference>
<dbReference type="Pfam" id="PF14827">
    <property type="entry name" value="dCache_3"/>
    <property type="match status" value="1"/>
</dbReference>
<dbReference type="GO" id="GO:0006935">
    <property type="term" value="P:chemotaxis"/>
    <property type="evidence" value="ECO:0007669"/>
    <property type="project" value="UniProtKB-ARBA"/>
</dbReference>
<evidence type="ECO:0000259" key="12">
    <source>
        <dbReference type="PROSITE" id="PS50111"/>
    </source>
</evidence>
<dbReference type="InterPro" id="IPR029151">
    <property type="entry name" value="Sensor-like_sf"/>
</dbReference>
<comment type="subcellular location">
    <subcellularLocation>
        <location evidence="1">Membrane</location>
    </subcellularLocation>
</comment>
<protein>
    <submittedName>
        <fullName evidence="15">Methyl-accepting chemotaxis sensory transducer with Pas/Pac sensor</fullName>
    </submittedName>
</protein>
<dbReference type="GO" id="GO:0000160">
    <property type="term" value="P:phosphorelay signal transduction system"/>
    <property type="evidence" value="ECO:0007669"/>
    <property type="project" value="UniProtKB-KW"/>
</dbReference>
<dbReference type="Pfam" id="PF00672">
    <property type="entry name" value="HAMP"/>
    <property type="match status" value="1"/>
</dbReference>
<keyword evidence="4" id="KW-0547">Nucleotide-binding</keyword>
<dbReference type="InterPro" id="IPR003660">
    <property type="entry name" value="HAMP_dom"/>
</dbReference>
<dbReference type="Pfam" id="PF08448">
    <property type="entry name" value="PAS_4"/>
    <property type="match status" value="1"/>
</dbReference>
<dbReference type="PROSITE" id="PS50112">
    <property type="entry name" value="PAS"/>
    <property type="match status" value="1"/>
</dbReference>
<evidence type="ECO:0000256" key="3">
    <source>
        <dbReference type="ARBA" id="ARBA00022679"/>
    </source>
</evidence>
<keyword evidence="7" id="KW-0902">Two-component regulatory system</keyword>
<dbReference type="PATRIC" id="fig|1121439.3.peg.551"/>
<dbReference type="SUPFAM" id="SSF58104">
    <property type="entry name" value="Methyl-accepting chemotaxis protein (MCP) signaling domain"/>
    <property type="match status" value="1"/>
</dbReference>
<evidence type="ECO:0000259" key="14">
    <source>
        <dbReference type="PROSITE" id="PS50885"/>
    </source>
</evidence>
<dbReference type="STRING" id="1121439.dsat_2163"/>
<evidence type="ECO:0000313" key="16">
    <source>
        <dbReference type="Proteomes" id="UP000014975"/>
    </source>
</evidence>
<keyword evidence="5" id="KW-0418">Kinase</keyword>
<dbReference type="RefSeq" id="WP_020886049.1">
    <property type="nucleotide sequence ID" value="NZ_ATHI01000004.1"/>
</dbReference>
<dbReference type="OrthoDB" id="9816383at2"/>
<evidence type="ECO:0000313" key="15">
    <source>
        <dbReference type="EMBL" id="EPR35462.1"/>
    </source>
</evidence>
<dbReference type="NCBIfam" id="TIGR00229">
    <property type="entry name" value="sensory_box"/>
    <property type="match status" value="1"/>
</dbReference>
<dbReference type="CDD" id="cd06225">
    <property type="entry name" value="HAMP"/>
    <property type="match status" value="1"/>
</dbReference>
<evidence type="ECO:0000256" key="7">
    <source>
        <dbReference type="ARBA" id="ARBA00023012"/>
    </source>
</evidence>
<proteinExistence type="inferred from homology"/>
<dbReference type="Proteomes" id="UP000014975">
    <property type="component" value="Unassembled WGS sequence"/>
</dbReference>
<dbReference type="CDD" id="cd11386">
    <property type="entry name" value="MCP_signal"/>
    <property type="match status" value="1"/>
</dbReference>
<feature type="domain" description="PAS" evidence="13">
    <location>
        <begin position="396"/>
        <end position="438"/>
    </location>
</feature>
<dbReference type="SUPFAM" id="SSF55785">
    <property type="entry name" value="PYP-like sensor domain (PAS domain)"/>
    <property type="match status" value="1"/>
</dbReference>
<evidence type="ECO:0000256" key="4">
    <source>
        <dbReference type="ARBA" id="ARBA00022741"/>
    </source>
</evidence>
<reference evidence="15 16" key="1">
    <citation type="journal article" date="2013" name="Genome Announc.">
        <title>Draft genome sequences for three mercury-methylating, sulfate-reducing bacteria.</title>
        <authorList>
            <person name="Brown S.D."/>
            <person name="Hurt R.A.Jr."/>
            <person name="Gilmour C.C."/>
            <person name="Elias D.A."/>
        </authorList>
    </citation>
    <scope>NUCLEOTIDE SEQUENCE [LARGE SCALE GENOMIC DNA]</scope>
    <source>
        <strain evidence="15 16">DSM 16529</strain>
    </source>
</reference>
<evidence type="ECO:0000259" key="13">
    <source>
        <dbReference type="PROSITE" id="PS50112"/>
    </source>
</evidence>
<dbReference type="eggNOG" id="COG0840">
    <property type="taxonomic scope" value="Bacteria"/>
</dbReference>
<comment type="caution">
    <text evidence="15">The sequence shown here is derived from an EMBL/GenBank/DDBJ whole genome shotgun (WGS) entry which is preliminary data.</text>
</comment>
<evidence type="ECO:0000256" key="2">
    <source>
        <dbReference type="ARBA" id="ARBA00022553"/>
    </source>
</evidence>
<dbReference type="InterPro" id="IPR000014">
    <property type="entry name" value="PAS"/>
</dbReference>
<evidence type="ECO:0000256" key="6">
    <source>
        <dbReference type="ARBA" id="ARBA00022840"/>
    </source>
</evidence>
<accession>S7TE24</accession>
<comment type="similarity">
    <text evidence="9">Belongs to the methyl-accepting chemotaxis (MCP) protein family.</text>
</comment>
<evidence type="ECO:0000256" key="8">
    <source>
        <dbReference type="ARBA" id="ARBA00023224"/>
    </source>
</evidence>
<dbReference type="SUPFAM" id="SSF103190">
    <property type="entry name" value="Sensory domain-like"/>
    <property type="match status" value="1"/>
</dbReference>
<feature type="domain" description="HAMP" evidence="14">
    <location>
        <begin position="341"/>
        <end position="395"/>
    </location>
</feature>
<dbReference type="SMART" id="SM00304">
    <property type="entry name" value="HAMP"/>
    <property type="match status" value="1"/>
</dbReference>
<evidence type="ECO:0000256" key="10">
    <source>
        <dbReference type="PROSITE-ProRule" id="PRU00284"/>
    </source>
</evidence>
<dbReference type="Gene3D" id="6.10.340.10">
    <property type="match status" value="1"/>
</dbReference>
<dbReference type="PANTHER" id="PTHR32089:SF112">
    <property type="entry name" value="LYSOZYME-LIKE PROTEIN-RELATED"/>
    <property type="match status" value="1"/>
</dbReference>
<evidence type="ECO:0000256" key="1">
    <source>
        <dbReference type="ARBA" id="ARBA00004370"/>
    </source>
</evidence>
<dbReference type="Gene3D" id="3.30.450.20">
    <property type="entry name" value="PAS domain"/>
    <property type="match status" value="2"/>
</dbReference>
<dbReference type="SMART" id="SM00091">
    <property type="entry name" value="PAS"/>
    <property type="match status" value="1"/>
</dbReference>
<evidence type="ECO:0000256" key="11">
    <source>
        <dbReference type="SAM" id="Phobius"/>
    </source>
</evidence>
<dbReference type="GO" id="GO:0016020">
    <property type="term" value="C:membrane"/>
    <property type="evidence" value="ECO:0007669"/>
    <property type="project" value="UniProtKB-SubCell"/>
</dbReference>
<keyword evidence="8 10" id="KW-0807">Transducer</keyword>
<organism evidence="15 16">
    <name type="scientific">Alkalidesulfovibrio alkalitolerans DSM 16529</name>
    <dbReference type="NCBI Taxonomy" id="1121439"/>
    <lineage>
        <taxon>Bacteria</taxon>
        <taxon>Pseudomonadati</taxon>
        <taxon>Thermodesulfobacteriota</taxon>
        <taxon>Desulfovibrionia</taxon>
        <taxon>Desulfovibrionales</taxon>
        <taxon>Desulfovibrionaceae</taxon>
        <taxon>Alkalidesulfovibrio</taxon>
    </lineage>
</organism>
<dbReference type="PROSITE" id="PS50111">
    <property type="entry name" value="CHEMOTAXIS_TRANSDUC_2"/>
    <property type="match status" value="1"/>
</dbReference>
<dbReference type="InterPro" id="IPR004089">
    <property type="entry name" value="MCPsignal_dom"/>
</dbReference>
<dbReference type="CDD" id="cd00130">
    <property type="entry name" value="PAS"/>
    <property type="match status" value="1"/>
</dbReference>
<feature type="transmembrane region" description="Helical" evidence="11">
    <location>
        <begin position="319"/>
        <end position="339"/>
    </location>
</feature>
<dbReference type="Pfam" id="PF00015">
    <property type="entry name" value="MCPsignal"/>
    <property type="match status" value="1"/>
</dbReference>
<dbReference type="AlphaFoldDB" id="S7TE24"/>
<dbReference type="InterPro" id="IPR029150">
    <property type="entry name" value="dCache_3"/>
</dbReference>
<dbReference type="Gene3D" id="1.10.287.950">
    <property type="entry name" value="Methyl-accepting chemotaxis protein"/>
    <property type="match status" value="1"/>
</dbReference>
<keyword evidence="2" id="KW-0597">Phosphoprotein</keyword>
<dbReference type="eggNOG" id="COG2202">
    <property type="taxonomic scope" value="Bacteria"/>
</dbReference>